<dbReference type="Proteomes" id="UP001060085">
    <property type="component" value="Linkage Group LG05"/>
</dbReference>
<organism evidence="1 2">
    <name type="scientific">Catharanthus roseus</name>
    <name type="common">Madagascar periwinkle</name>
    <name type="synonym">Vinca rosea</name>
    <dbReference type="NCBI Taxonomy" id="4058"/>
    <lineage>
        <taxon>Eukaryota</taxon>
        <taxon>Viridiplantae</taxon>
        <taxon>Streptophyta</taxon>
        <taxon>Embryophyta</taxon>
        <taxon>Tracheophyta</taxon>
        <taxon>Spermatophyta</taxon>
        <taxon>Magnoliopsida</taxon>
        <taxon>eudicotyledons</taxon>
        <taxon>Gunneridae</taxon>
        <taxon>Pentapetalae</taxon>
        <taxon>asterids</taxon>
        <taxon>lamiids</taxon>
        <taxon>Gentianales</taxon>
        <taxon>Apocynaceae</taxon>
        <taxon>Rauvolfioideae</taxon>
        <taxon>Vinceae</taxon>
        <taxon>Catharanthinae</taxon>
        <taxon>Catharanthus</taxon>
    </lineage>
</organism>
<keyword evidence="2" id="KW-1185">Reference proteome</keyword>
<comment type="caution">
    <text evidence="1">The sequence shown here is derived from an EMBL/GenBank/DDBJ whole genome shotgun (WGS) entry which is preliminary data.</text>
</comment>
<evidence type="ECO:0000313" key="2">
    <source>
        <dbReference type="Proteomes" id="UP001060085"/>
    </source>
</evidence>
<reference evidence="2" key="1">
    <citation type="journal article" date="2023" name="Nat. Plants">
        <title>Single-cell RNA sequencing provides a high-resolution roadmap for understanding the multicellular compartmentation of specialized metabolism.</title>
        <authorList>
            <person name="Sun S."/>
            <person name="Shen X."/>
            <person name="Li Y."/>
            <person name="Li Y."/>
            <person name="Wang S."/>
            <person name="Li R."/>
            <person name="Zhang H."/>
            <person name="Shen G."/>
            <person name="Guo B."/>
            <person name="Wei J."/>
            <person name="Xu J."/>
            <person name="St-Pierre B."/>
            <person name="Chen S."/>
            <person name="Sun C."/>
        </authorList>
    </citation>
    <scope>NUCLEOTIDE SEQUENCE [LARGE SCALE GENOMIC DNA]</scope>
</reference>
<evidence type="ECO:0000313" key="1">
    <source>
        <dbReference type="EMBL" id="KAI5661838.1"/>
    </source>
</evidence>
<dbReference type="EMBL" id="CM044705">
    <property type="protein sequence ID" value="KAI5661838.1"/>
    <property type="molecule type" value="Genomic_DNA"/>
</dbReference>
<name>A0ACC0AQW6_CATRO</name>
<accession>A0ACC0AQW6</accession>
<sequence length="96" mass="10676">MKYQPRVMDVPIQDDAFQENVDICKGLSIDALIEDIILLVHDSHSSEVNYKMMKLKSNWIPMKIPRIAPPTPANTVGPLPPPSTCQPTPLPTPPMT</sequence>
<gene>
    <name evidence="1" type="ORF">M9H77_21161</name>
</gene>
<protein>
    <submittedName>
        <fullName evidence="1">Uncharacterized protein</fullName>
    </submittedName>
</protein>
<proteinExistence type="predicted"/>